<comment type="caution">
    <text evidence="4">The sequence shown here is derived from an EMBL/GenBank/DDBJ whole genome shotgun (WGS) entry which is preliminary data.</text>
</comment>
<proteinExistence type="predicted"/>
<accession>A0A853DG52</accession>
<evidence type="ECO:0000313" key="5">
    <source>
        <dbReference type="Proteomes" id="UP000571817"/>
    </source>
</evidence>
<reference evidence="4 5" key="1">
    <citation type="submission" date="2020-07" db="EMBL/GenBank/DDBJ databases">
        <title>Sequencing the genomes of 1000 actinobacteria strains.</title>
        <authorList>
            <person name="Klenk H.-P."/>
        </authorList>
    </citation>
    <scope>NUCLEOTIDE SEQUENCE [LARGE SCALE GENOMIC DNA]</scope>
    <source>
        <strain evidence="4 5">DSM 29531</strain>
    </source>
</reference>
<dbReference type="PROSITE" id="PS50935">
    <property type="entry name" value="SSB"/>
    <property type="match status" value="1"/>
</dbReference>
<evidence type="ECO:0000256" key="3">
    <source>
        <dbReference type="SAM" id="MobiDB-lite"/>
    </source>
</evidence>
<evidence type="ECO:0000256" key="1">
    <source>
        <dbReference type="ARBA" id="ARBA00023125"/>
    </source>
</evidence>
<dbReference type="Gene3D" id="2.40.50.140">
    <property type="entry name" value="Nucleic acid-binding proteins"/>
    <property type="match status" value="1"/>
</dbReference>
<evidence type="ECO:0000313" key="4">
    <source>
        <dbReference type="EMBL" id="NYJ76516.1"/>
    </source>
</evidence>
<dbReference type="Pfam" id="PF00436">
    <property type="entry name" value="SSB"/>
    <property type="match status" value="1"/>
</dbReference>
<dbReference type="Proteomes" id="UP000571817">
    <property type="component" value="Unassembled WGS sequence"/>
</dbReference>
<sequence>MSYLIQTGNLTQTPELRQSKAGKAWTEARVIHNDYEQGTAGEWSETSSIPYTVRMFGRQAEQLVGAAEANGNIAIQFAGRYAVRDFARKDGSRGISYEVNADTWAVLPGQDVQLRKSAIQERPASAGAPSQDPEAEPPW</sequence>
<dbReference type="SUPFAM" id="SSF50249">
    <property type="entry name" value="Nucleic acid-binding proteins"/>
    <property type="match status" value="1"/>
</dbReference>
<dbReference type="EMBL" id="JACCFW010000003">
    <property type="protein sequence ID" value="NYJ76516.1"/>
    <property type="molecule type" value="Genomic_DNA"/>
</dbReference>
<dbReference type="GO" id="GO:0003697">
    <property type="term" value="F:single-stranded DNA binding"/>
    <property type="evidence" value="ECO:0007669"/>
    <property type="project" value="InterPro"/>
</dbReference>
<evidence type="ECO:0000256" key="2">
    <source>
        <dbReference type="PROSITE-ProRule" id="PRU00252"/>
    </source>
</evidence>
<feature type="region of interest" description="Disordered" evidence="3">
    <location>
        <begin position="118"/>
        <end position="139"/>
    </location>
</feature>
<dbReference type="AlphaFoldDB" id="A0A853DG52"/>
<keyword evidence="5" id="KW-1185">Reference proteome</keyword>
<name>A0A853DG52_9MICO</name>
<keyword evidence="1 2" id="KW-0238">DNA-binding</keyword>
<organism evidence="4 5">
    <name type="scientific">Allobranchiibius huperziae</name>
    <dbReference type="NCBI Taxonomy" id="1874116"/>
    <lineage>
        <taxon>Bacteria</taxon>
        <taxon>Bacillati</taxon>
        <taxon>Actinomycetota</taxon>
        <taxon>Actinomycetes</taxon>
        <taxon>Micrococcales</taxon>
        <taxon>Dermacoccaceae</taxon>
        <taxon>Allobranchiibius</taxon>
    </lineage>
</organism>
<dbReference type="RefSeq" id="WP_179483908.1">
    <property type="nucleotide sequence ID" value="NZ_JACCFW010000003.1"/>
</dbReference>
<protein>
    <submittedName>
        <fullName evidence="4">Single-stranded DNA-binding protein</fullName>
    </submittedName>
</protein>
<dbReference type="InterPro" id="IPR012340">
    <property type="entry name" value="NA-bd_OB-fold"/>
</dbReference>
<gene>
    <name evidence="4" type="ORF">HNR15_003534</name>
</gene>
<dbReference type="InterPro" id="IPR000424">
    <property type="entry name" value="Primosome_PriB/ssb"/>
</dbReference>